<reference evidence="6 7" key="1">
    <citation type="submission" date="2022-03" db="EMBL/GenBank/DDBJ databases">
        <title>Hymenobactersp. isolated from the air.</title>
        <authorList>
            <person name="Won M."/>
            <person name="Kwon S.-W."/>
        </authorList>
    </citation>
    <scope>NUCLEOTIDE SEQUENCE [LARGE SCALE GENOMIC DNA]</scope>
    <source>
        <strain evidence="6 7">KACC 21982</strain>
    </source>
</reference>
<keyword evidence="1 4" id="KW-0378">Hydrolase</keyword>
<evidence type="ECO:0000259" key="5">
    <source>
        <dbReference type="PROSITE" id="PS50122"/>
    </source>
</evidence>
<dbReference type="InterPro" id="IPR000673">
    <property type="entry name" value="Sig_transdc_resp-reg_Me-estase"/>
</dbReference>
<evidence type="ECO:0000313" key="7">
    <source>
        <dbReference type="Proteomes" id="UP000831113"/>
    </source>
</evidence>
<proteinExistence type="predicted"/>
<dbReference type="InterPro" id="IPR035909">
    <property type="entry name" value="CheB_C"/>
</dbReference>
<dbReference type="RefSeq" id="WP_243802079.1">
    <property type="nucleotide sequence ID" value="NZ_CP094669.1"/>
</dbReference>
<feature type="active site" evidence="4">
    <location>
        <position position="180"/>
    </location>
</feature>
<dbReference type="EMBL" id="CP094669">
    <property type="protein sequence ID" value="UOG76842.1"/>
    <property type="molecule type" value="Genomic_DNA"/>
</dbReference>
<dbReference type="CDD" id="cd16432">
    <property type="entry name" value="CheB_Rec"/>
    <property type="match status" value="1"/>
</dbReference>
<dbReference type="EC" id="3.1.1.61" evidence="2"/>
<evidence type="ECO:0000313" key="6">
    <source>
        <dbReference type="EMBL" id="UOG76842.1"/>
    </source>
</evidence>
<dbReference type="SUPFAM" id="SSF52738">
    <property type="entry name" value="Methylesterase CheB, C-terminal domain"/>
    <property type="match status" value="1"/>
</dbReference>
<feature type="active site" evidence="4">
    <location>
        <position position="153"/>
    </location>
</feature>
<dbReference type="PROSITE" id="PS50122">
    <property type="entry name" value="CHEB"/>
    <property type="match status" value="1"/>
</dbReference>
<keyword evidence="7" id="KW-1185">Reference proteome</keyword>
<keyword evidence="4" id="KW-0145">Chemotaxis</keyword>
<evidence type="ECO:0000256" key="3">
    <source>
        <dbReference type="ARBA" id="ARBA00048267"/>
    </source>
</evidence>
<comment type="catalytic activity">
    <reaction evidence="3">
        <text>[protein]-L-glutamate 5-O-methyl ester + H2O = L-glutamyl-[protein] + methanol + H(+)</text>
        <dbReference type="Rhea" id="RHEA:23236"/>
        <dbReference type="Rhea" id="RHEA-COMP:10208"/>
        <dbReference type="Rhea" id="RHEA-COMP:10311"/>
        <dbReference type="ChEBI" id="CHEBI:15377"/>
        <dbReference type="ChEBI" id="CHEBI:15378"/>
        <dbReference type="ChEBI" id="CHEBI:17790"/>
        <dbReference type="ChEBI" id="CHEBI:29973"/>
        <dbReference type="ChEBI" id="CHEBI:82795"/>
        <dbReference type="EC" id="3.1.1.61"/>
    </reaction>
</comment>
<dbReference type="PANTHER" id="PTHR42872:SF6">
    <property type="entry name" value="PROTEIN-GLUTAMATE METHYLESTERASE_PROTEIN-GLUTAMINE GLUTAMINASE"/>
    <property type="match status" value="1"/>
</dbReference>
<dbReference type="Gene3D" id="3.40.50.180">
    <property type="entry name" value="Methylesterase CheB, C-terminal domain"/>
    <property type="match status" value="1"/>
</dbReference>
<accession>A0ABY4D492</accession>
<feature type="active site" evidence="4">
    <location>
        <position position="280"/>
    </location>
</feature>
<dbReference type="PANTHER" id="PTHR42872">
    <property type="entry name" value="PROTEIN-GLUTAMATE METHYLESTERASE/PROTEIN-GLUTAMINE GLUTAMINASE"/>
    <property type="match status" value="1"/>
</dbReference>
<sequence>MPDISAPFTVLLGNLPTTGRLALKRLLEQQPRLCVVCAGENPAELLAYAYRLRPQLLIVSELELRVVEALSRQMVVPVLLYCEAAPLAGMLREASRWGVTNFISANTSASEWGSEVLRKVWAAFPLPTSPIEAVSRVGAVPGLPGGVVVIGGSTGGTTAVESLVRALPATLACAVIVAVHLPAAFLDSFVKRLARASALPVVAGWAGTLLEPGRIVVAPGGRNVLVRRATTSPWQCWQLDIATEASPSGDEPSIDILMRSVARTVGPNVLGVVLTGMGRDGTLGAQAIRQHGGTVLVQDKASSVVFSMPNSVIQAGWANAVLSLADLPNAITLHAGRFRRVMAEARNKVSSVPQAV</sequence>
<evidence type="ECO:0000256" key="2">
    <source>
        <dbReference type="ARBA" id="ARBA00039140"/>
    </source>
</evidence>
<feature type="domain" description="CheB-type methylesterase" evidence="5">
    <location>
        <begin position="141"/>
        <end position="332"/>
    </location>
</feature>
<protein>
    <recommendedName>
        <fullName evidence="2">protein-glutamate methylesterase</fullName>
        <ecNumber evidence="2">3.1.1.61</ecNumber>
    </recommendedName>
</protein>
<dbReference type="Pfam" id="PF01339">
    <property type="entry name" value="CheB_methylest"/>
    <property type="match status" value="1"/>
</dbReference>
<evidence type="ECO:0000256" key="1">
    <source>
        <dbReference type="ARBA" id="ARBA00022801"/>
    </source>
</evidence>
<organism evidence="6 7">
    <name type="scientific">Hymenobacter tibetensis</name>
    <dbReference type="NCBI Taxonomy" id="497967"/>
    <lineage>
        <taxon>Bacteria</taxon>
        <taxon>Pseudomonadati</taxon>
        <taxon>Bacteroidota</taxon>
        <taxon>Cytophagia</taxon>
        <taxon>Cytophagales</taxon>
        <taxon>Hymenobacteraceae</taxon>
        <taxon>Hymenobacter</taxon>
    </lineage>
</organism>
<evidence type="ECO:0000256" key="4">
    <source>
        <dbReference type="PROSITE-ProRule" id="PRU00050"/>
    </source>
</evidence>
<gene>
    <name evidence="6" type="ORF">MTX78_09630</name>
</gene>
<dbReference type="Proteomes" id="UP000831113">
    <property type="component" value="Chromosome"/>
</dbReference>
<name>A0ABY4D492_9BACT</name>